<gene>
    <name evidence="1" type="ORF">LCGC14_1982190</name>
</gene>
<sequence>MKEPESFYDWEKQYRPNSSRANRLRSEKKKVNSIGLLKEEFVKIGEQLVESLAKILTRNIGIRNKEDT</sequence>
<evidence type="ECO:0000313" key="1">
    <source>
        <dbReference type="EMBL" id="KKL82697.1"/>
    </source>
</evidence>
<name>A0A0F9I5M1_9ZZZZ</name>
<reference evidence="1" key="1">
    <citation type="journal article" date="2015" name="Nature">
        <title>Complex archaea that bridge the gap between prokaryotes and eukaryotes.</title>
        <authorList>
            <person name="Spang A."/>
            <person name="Saw J.H."/>
            <person name="Jorgensen S.L."/>
            <person name="Zaremba-Niedzwiedzka K."/>
            <person name="Martijn J."/>
            <person name="Lind A.E."/>
            <person name="van Eijk R."/>
            <person name="Schleper C."/>
            <person name="Guy L."/>
            <person name="Ettema T.J."/>
        </authorList>
    </citation>
    <scope>NUCLEOTIDE SEQUENCE</scope>
</reference>
<accession>A0A0F9I5M1</accession>
<dbReference type="AlphaFoldDB" id="A0A0F9I5M1"/>
<dbReference type="EMBL" id="LAZR01022201">
    <property type="protein sequence ID" value="KKL82697.1"/>
    <property type="molecule type" value="Genomic_DNA"/>
</dbReference>
<proteinExistence type="predicted"/>
<protein>
    <submittedName>
        <fullName evidence="1">Uncharacterized protein</fullName>
    </submittedName>
</protein>
<organism evidence="1">
    <name type="scientific">marine sediment metagenome</name>
    <dbReference type="NCBI Taxonomy" id="412755"/>
    <lineage>
        <taxon>unclassified sequences</taxon>
        <taxon>metagenomes</taxon>
        <taxon>ecological metagenomes</taxon>
    </lineage>
</organism>
<comment type="caution">
    <text evidence="1">The sequence shown here is derived from an EMBL/GenBank/DDBJ whole genome shotgun (WGS) entry which is preliminary data.</text>
</comment>